<dbReference type="Pfam" id="PF00225">
    <property type="entry name" value="Kinesin"/>
    <property type="match status" value="1"/>
</dbReference>
<evidence type="ECO:0000256" key="13">
    <source>
        <dbReference type="SAM" id="Coils"/>
    </source>
</evidence>
<comment type="similarity">
    <text evidence="10">Belongs to the TRAFAC class myosin-kinesin ATPase superfamily. Kinesin family. KIN-5/BimC subfamily.</text>
</comment>
<protein>
    <recommendedName>
        <fullName evidence="15">Kinesin motor domain-containing protein</fullName>
    </recommendedName>
</protein>
<keyword evidence="8" id="KW-0206">Cytoskeleton</keyword>
<evidence type="ECO:0000256" key="2">
    <source>
        <dbReference type="ARBA" id="ARBA00022490"/>
    </source>
</evidence>
<feature type="compositionally biased region" description="Basic and acidic residues" evidence="14">
    <location>
        <begin position="781"/>
        <end position="790"/>
    </location>
</feature>
<dbReference type="Gene3D" id="3.40.850.10">
    <property type="entry name" value="Kinesin motor domain"/>
    <property type="match status" value="1"/>
</dbReference>
<comment type="function">
    <text evidence="11">Responsible for microtubule translocation. May be important for the organization of phragmoplast-specific arrays of microtubules. Plays an essential role in stabilizing the mitotic spindle. Required during mitotic cytokinesis.</text>
</comment>
<dbReference type="PANTHER" id="PTHR37739">
    <property type="entry name" value="KINESIN-LIKE PROTEIN KIN-12D"/>
    <property type="match status" value="1"/>
</dbReference>
<feature type="compositionally biased region" description="Basic and acidic residues" evidence="14">
    <location>
        <begin position="585"/>
        <end position="606"/>
    </location>
</feature>
<dbReference type="GO" id="GO:0005524">
    <property type="term" value="F:ATP binding"/>
    <property type="evidence" value="ECO:0007669"/>
    <property type="project" value="UniProtKB-UniRule"/>
</dbReference>
<feature type="compositionally biased region" description="Basic and acidic residues" evidence="14">
    <location>
        <begin position="1418"/>
        <end position="1433"/>
    </location>
</feature>
<dbReference type="PROSITE" id="PS50067">
    <property type="entry name" value="KINESIN_MOTOR_2"/>
    <property type="match status" value="1"/>
</dbReference>
<keyword evidence="6 13" id="KW-0175">Coiled coil</keyword>
<feature type="coiled-coil region" evidence="13">
    <location>
        <begin position="1265"/>
        <end position="1341"/>
    </location>
</feature>
<dbReference type="GO" id="GO:0008017">
    <property type="term" value="F:microtubule binding"/>
    <property type="evidence" value="ECO:0007669"/>
    <property type="project" value="InterPro"/>
</dbReference>
<dbReference type="Proteomes" id="UP000054558">
    <property type="component" value="Unassembled WGS sequence"/>
</dbReference>
<dbReference type="PROSITE" id="PS00411">
    <property type="entry name" value="KINESIN_MOTOR_1"/>
    <property type="match status" value="1"/>
</dbReference>
<keyword evidence="4 12" id="KW-0547">Nucleotide-binding</keyword>
<feature type="compositionally biased region" description="Pro residues" evidence="14">
    <location>
        <begin position="513"/>
        <end position="522"/>
    </location>
</feature>
<feature type="binding site" evidence="12">
    <location>
        <begin position="225"/>
        <end position="232"/>
    </location>
    <ligand>
        <name>ATP</name>
        <dbReference type="ChEBI" id="CHEBI:30616"/>
    </ligand>
</feature>
<evidence type="ECO:0000256" key="5">
    <source>
        <dbReference type="ARBA" id="ARBA00022840"/>
    </source>
</evidence>
<keyword evidence="5 12" id="KW-0067">ATP-binding</keyword>
<sequence length="1460" mass="158517">MASRQIKRSASARGLFSEATGAESPGRAASPRPHKGSPTMARNKGVPAVGGGVPAVPRRARMGPENVAPGDSPNGLKQAREGSPEVGKYRNAAMNESPEKELGGPLVETSSNRPSPSKRKLEFTAKASAADVKAAAEGADLAGQDDKGVRVLIRVRPMSKAEMVSQSEQGLVLDRDCSLIADGQTYTFDTVAGEQTTQAGMFEIAGRSAVENCLAGFNSSIFAYGQTGSGKTHTMTGQMDGSEARGLTPRVFEHMFHRITEEERANVDRELKFICKCSFLEIYNEHITDLLEPSSKNLQIREDKKSGIYVEGLLEEIIETVDDMQKLIAKGTANRTVAATNMNSASSRSHSVFTCTILSRNKNVSDGTVNVRRSRLNLVDLAGSERQKLTGAQGDRLKEASKINSSLSALGNVIKVLAEVAQTGRQRHVPYRDSRLTYLLQESLGGNAKTVMIANVSPSSSCLGETVSTLKFAQRAKAVQNKAVVNEETTNDVNVLRQQIRRLKDELLRMKTAPPPRSPSPASPDGHPTTPAAPATSDGLSSPSEAFSPEVMELTAKITELSQEALLAESFQGKLTDVLGTPNRSPEENITTRRRRQWADVARDVSEGSPLESPVPAASPSPIKIRPFPVSPEGFEVLADSPGRMRRRIPGGGTEDGTETESDDDEHSDKENSAGFQVTPGSEEVQQAYLHRLRFSTESDLPQCVESPESPLFGRDRRSKLRDPSQEKNLLLTPPFTPVQSLETGELEQGANRSPVSPAEVEQQLRAAVAAGDVSATKSDVSARDDDVVGARRSCQSESFFSSNDNVEEGLTSPRGVLPRGGARQSVESVEAPPREAADLLAEPEVPQTPVTPGFGKWQRWAKKTEGSPSGESTPVREPSGSQLSDASPSPKRCHVAAPESPASSPPPKRAHRAVTFPDDDPPTEAQQTAADVTPGSGDVSDPGLQMVVRVDRSVQGPSRTSLAGSVAELLLGPDAVGLSDVQLQAVEGVLAGALRREQVAEEQAAQLEGELEAMRRIVREYEHDYECNKRLVDCREDKIARLEQLADGVLAESEFLVRERAAAQLERRAMQEKIDRHPEVTRFAMENMRLVEQLRRYEDFYGCGEREALQKEVQQLRDHLLKALETGPVLTGPSSSPVRAIESQPSDALGTDPGPSDPRLASLEADVAYYKELAEVQRREAEEAKHTLGGAIVSNAKMASFFEEIQKENDRLLQKHRAIRLATAHMVSAATEQHGTDPESQWLQAHAAELAALRADDKENLREIDGLQAQLRDAREAVRAAGELTTRLHKAEERAQACEEVSGRTEQTVKELRRKAEQMRRQHALELAGAEKRVREARSKKGTVCQMCQMSERVVFHLPEGGDDSKPVQKVLHRSQTEPGRASGAKSSKKGFWFWGKGKSKEEPGEEEGSGNLESSPEERESMASNPPREEGTSGEVGTEIAEGARLDNSLESLPLTPR</sequence>
<keyword evidence="17" id="KW-1185">Reference proteome</keyword>
<dbReference type="OMA" id="CKNRMQL"/>
<evidence type="ECO:0000313" key="17">
    <source>
        <dbReference type="Proteomes" id="UP000054558"/>
    </source>
</evidence>
<dbReference type="GO" id="GO:0007010">
    <property type="term" value="P:cytoskeleton organization"/>
    <property type="evidence" value="ECO:0007669"/>
    <property type="project" value="UniProtKB-ARBA"/>
</dbReference>
<feature type="coiled-coil region" evidence="13">
    <location>
        <begin position="991"/>
        <end position="1025"/>
    </location>
</feature>
<feature type="compositionally biased region" description="Acidic residues" evidence="14">
    <location>
        <begin position="656"/>
        <end position="666"/>
    </location>
</feature>
<evidence type="ECO:0000256" key="6">
    <source>
        <dbReference type="ARBA" id="ARBA00023054"/>
    </source>
</evidence>
<dbReference type="EMBL" id="DF237313">
    <property type="protein sequence ID" value="GAQ87608.1"/>
    <property type="molecule type" value="Genomic_DNA"/>
</dbReference>
<feature type="region of interest" description="Disordered" evidence="14">
    <location>
        <begin position="511"/>
        <end position="546"/>
    </location>
</feature>
<feature type="domain" description="Kinesin motor" evidence="15">
    <location>
        <begin position="148"/>
        <end position="479"/>
    </location>
</feature>
<gene>
    <name evidence="16" type="ORF">KFL_003640100</name>
</gene>
<dbReference type="PRINTS" id="PR00380">
    <property type="entry name" value="KINESINHEAVY"/>
</dbReference>
<evidence type="ECO:0000256" key="14">
    <source>
        <dbReference type="SAM" id="MobiDB-lite"/>
    </source>
</evidence>
<comment type="similarity">
    <text evidence="9">Belongs to the TRAFAC class myosin-kinesin ATPase superfamily. Kinesin family. KIN-12 subfamily.</text>
</comment>
<dbReference type="SMART" id="SM00129">
    <property type="entry name" value="KISc"/>
    <property type="match status" value="1"/>
</dbReference>
<dbReference type="InterPro" id="IPR027417">
    <property type="entry name" value="P-loop_NTPase"/>
</dbReference>
<feature type="compositionally biased region" description="Polar residues" evidence="14">
    <location>
        <begin position="794"/>
        <end position="805"/>
    </location>
</feature>
<feature type="region of interest" description="Disordered" evidence="14">
    <location>
        <begin position="1128"/>
        <end position="1161"/>
    </location>
</feature>
<dbReference type="GO" id="GO:0005874">
    <property type="term" value="C:microtubule"/>
    <property type="evidence" value="ECO:0007669"/>
    <property type="project" value="UniProtKB-KW"/>
</dbReference>
<dbReference type="InterPro" id="IPR036961">
    <property type="entry name" value="Kinesin_motor_dom_sf"/>
</dbReference>
<dbReference type="InterPro" id="IPR019821">
    <property type="entry name" value="Kinesin_motor_CS"/>
</dbReference>
<comment type="subcellular location">
    <subcellularLocation>
        <location evidence="1">Cytoplasm</location>
        <location evidence="1">Cytoskeleton</location>
        <location evidence="1">Spindle</location>
    </subcellularLocation>
</comment>
<dbReference type="PANTHER" id="PTHR37739:SF8">
    <property type="entry name" value="KINESIN-LIKE PROTEIN KIN-12D"/>
    <property type="match status" value="1"/>
</dbReference>
<keyword evidence="7 12" id="KW-0505">Motor protein</keyword>
<evidence type="ECO:0000256" key="4">
    <source>
        <dbReference type="ARBA" id="ARBA00022741"/>
    </source>
</evidence>
<accession>A0A1Y1IHJ1</accession>
<keyword evidence="2" id="KW-0963">Cytoplasm</keyword>
<dbReference type="FunFam" id="3.40.850.10:FF:000019">
    <property type="entry name" value="Kinesin-like protein KIN-5D"/>
    <property type="match status" value="1"/>
</dbReference>
<evidence type="ECO:0000256" key="3">
    <source>
        <dbReference type="ARBA" id="ARBA00022701"/>
    </source>
</evidence>
<dbReference type="GO" id="GO:0007018">
    <property type="term" value="P:microtubule-based movement"/>
    <property type="evidence" value="ECO:0007669"/>
    <property type="project" value="InterPro"/>
</dbReference>
<evidence type="ECO:0000256" key="9">
    <source>
        <dbReference type="ARBA" id="ARBA00034488"/>
    </source>
</evidence>
<evidence type="ECO:0000259" key="15">
    <source>
        <dbReference type="PROSITE" id="PS50067"/>
    </source>
</evidence>
<feature type="region of interest" description="Disordered" evidence="14">
    <location>
        <begin position="1359"/>
        <end position="1460"/>
    </location>
</feature>
<feature type="region of interest" description="Disordered" evidence="14">
    <location>
        <begin position="1"/>
        <end position="119"/>
    </location>
</feature>
<organism evidence="16 17">
    <name type="scientific">Klebsormidium nitens</name>
    <name type="common">Green alga</name>
    <name type="synonym">Ulothrix nitens</name>
    <dbReference type="NCBI Taxonomy" id="105231"/>
    <lineage>
        <taxon>Eukaryota</taxon>
        <taxon>Viridiplantae</taxon>
        <taxon>Streptophyta</taxon>
        <taxon>Klebsormidiophyceae</taxon>
        <taxon>Klebsormidiales</taxon>
        <taxon>Klebsormidiaceae</taxon>
        <taxon>Klebsormidium</taxon>
    </lineage>
</organism>
<dbReference type="STRING" id="105231.A0A1Y1IHJ1"/>
<dbReference type="SUPFAM" id="SSF52540">
    <property type="entry name" value="P-loop containing nucleoside triphosphate hydrolases"/>
    <property type="match status" value="1"/>
</dbReference>
<dbReference type="InterPro" id="IPR044986">
    <property type="entry name" value="KIF15/KIN-12"/>
</dbReference>
<evidence type="ECO:0000256" key="1">
    <source>
        <dbReference type="ARBA" id="ARBA00004186"/>
    </source>
</evidence>
<dbReference type="InterPro" id="IPR001752">
    <property type="entry name" value="Kinesin_motor_dom"/>
</dbReference>
<proteinExistence type="inferred from homology"/>
<dbReference type="GO" id="GO:0003777">
    <property type="term" value="F:microtubule motor activity"/>
    <property type="evidence" value="ECO:0007669"/>
    <property type="project" value="InterPro"/>
</dbReference>
<dbReference type="GO" id="GO:0005819">
    <property type="term" value="C:spindle"/>
    <property type="evidence" value="ECO:0007669"/>
    <property type="project" value="UniProtKB-SubCell"/>
</dbReference>
<feature type="region of interest" description="Disordered" evidence="14">
    <location>
        <begin position="578"/>
        <end position="942"/>
    </location>
</feature>
<evidence type="ECO:0000256" key="12">
    <source>
        <dbReference type="PROSITE-ProRule" id="PRU00283"/>
    </source>
</evidence>
<evidence type="ECO:0000256" key="10">
    <source>
        <dbReference type="ARBA" id="ARBA00034704"/>
    </source>
</evidence>
<evidence type="ECO:0000313" key="16">
    <source>
        <dbReference type="EMBL" id="GAQ87608.1"/>
    </source>
</evidence>
<evidence type="ECO:0000256" key="8">
    <source>
        <dbReference type="ARBA" id="ARBA00023212"/>
    </source>
</evidence>
<reference evidence="16 17" key="1">
    <citation type="journal article" date="2014" name="Nat. Commun.">
        <title>Klebsormidium flaccidum genome reveals primary factors for plant terrestrial adaptation.</title>
        <authorList>
            <person name="Hori K."/>
            <person name="Maruyama F."/>
            <person name="Fujisawa T."/>
            <person name="Togashi T."/>
            <person name="Yamamoto N."/>
            <person name="Seo M."/>
            <person name="Sato S."/>
            <person name="Yamada T."/>
            <person name="Mori H."/>
            <person name="Tajima N."/>
            <person name="Moriyama T."/>
            <person name="Ikeuchi M."/>
            <person name="Watanabe M."/>
            <person name="Wada H."/>
            <person name="Kobayashi K."/>
            <person name="Saito M."/>
            <person name="Masuda T."/>
            <person name="Sasaki-Sekimoto Y."/>
            <person name="Mashiguchi K."/>
            <person name="Awai K."/>
            <person name="Shimojima M."/>
            <person name="Masuda S."/>
            <person name="Iwai M."/>
            <person name="Nobusawa T."/>
            <person name="Narise T."/>
            <person name="Kondo S."/>
            <person name="Saito H."/>
            <person name="Sato R."/>
            <person name="Murakawa M."/>
            <person name="Ihara Y."/>
            <person name="Oshima-Yamada Y."/>
            <person name="Ohtaka K."/>
            <person name="Satoh M."/>
            <person name="Sonobe K."/>
            <person name="Ishii M."/>
            <person name="Ohtani R."/>
            <person name="Kanamori-Sato M."/>
            <person name="Honoki R."/>
            <person name="Miyazaki D."/>
            <person name="Mochizuki H."/>
            <person name="Umetsu J."/>
            <person name="Higashi K."/>
            <person name="Shibata D."/>
            <person name="Kamiya Y."/>
            <person name="Sato N."/>
            <person name="Nakamura Y."/>
            <person name="Tabata S."/>
            <person name="Ida S."/>
            <person name="Kurokawa K."/>
            <person name="Ohta H."/>
        </authorList>
    </citation>
    <scope>NUCLEOTIDE SEQUENCE [LARGE SCALE GENOMIC DNA]</scope>
    <source>
        <strain evidence="16 17">NIES-2285</strain>
    </source>
</reference>
<dbReference type="OrthoDB" id="3176171at2759"/>
<keyword evidence="3" id="KW-0493">Microtubule</keyword>
<name>A0A1Y1IHJ1_KLENI</name>
<evidence type="ECO:0000256" key="11">
    <source>
        <dbReference type="ARBA" id="ARBA00046159"/>
    </source>
</evidence>
<evidence type="ECO:0000256" key="7">
    <source>
        <dbReference type="ARBA" id="ARBA00023175"/>
    </source>
</evidence>